<sequence>DRLAPLGSWPGGMLRPPAPTPTAMLLLLALQVILHTAVGIVEPGIDLLASLQLHNTSRQGVTLAPGPQRLRPAFYLQGDYRDLRLPPSVYQQAVALLRNNLEFTVAASLRQEEFNSGTIVAFSHGFNRYLELQSSGRKDEVRLHYTGHDAMVHIETF</sequence>
<evidence type="ECO:0000256" key="2">
    <source>
        <dbReference type="SAM" id="SignalP"/>
    </source>
</evidence>
<feature type="chain" id="PRO_5008585942" evidence="2">
    <location>
        <begin position="40"/>
        <end position="157"/>
    </location>
</feature>
<accession>A0A1B6JIH3</accession>
<dbReference type="GO" id="GO:0008201">
    <property type="term" value="F:heparin binding"/>
    <property type="evidence" value="ECO:0007669"/>
    <property type="project" value="TreeGrafter"/>
</dbReference>
<dbReference type="Gene3D" id="2.60.120.200">
    <property type="match status" value="1"/>
</dbReference>
<gene>
    <name evidence="3" type="ORF">g.2511</name>
</gene>
<feature type="non-terminal residue" evidence="3">
    <location>
        <position position="1"/>
    </location>
</feature>
<dbReference type="PANTHER" id="PTHR24042">
    <property type="entry name" value="NEL HOMOLOG"/>
    <property type="match status" value="1"/>
</dbReference>
<dbReference type="SUPFAM" id="SSF49899">
    <property type="entry name" value="Concanavalin A-like lectins/glucanases"/>
    <property type="match status" value="1"/>
</dbReference>
<keyword evidence="2" id="KW-0732">Signal</keyword>
<evidence type="ECO:0000256" key="1">
    <source>
        <dbReference type="ARBA" id="ARBA00023180"/>
    </source>
</evidence>
<feature type="signal peptide" evidence="2">
    <location>
        <begin position="1"/>
        <end position="39"/>
    </location>
</feature>
<dbReference type="PANTHER" id="PTHR24042:SF5">
    <property type="entry name" value="EGF-LIKE CALCIUM-BINDING DOMAIN-CONTAINING PROTEIN"/>
    <property type="match status" value="1"/>
</dbReference>
<organism evidence="3">
    <name type="scientific">Homalodisca liturata</name>
    <dbReference type="NCBI Taxonomy" id="320908"/>
    <lineage>
        <taxon>Eukaryota</taxon>
        <taxon>Metazoa</taxon>
        <taxon>Ecdysozoa</taxon>
        <taxon>Arthropoda</taxon>
        <taxon>Hexapoda</taxon>
        <taxon>Insecta</taxon>
        <taxon>Pterygota</taxon>
        <taxon>Neoptera</taxon>
        <taxon>Paraneoptera</taxon>
        <taxon>Hemiptera</taxon>
        <taxon>Auchenorrhyncha</taxon>
        <taxon>Membracoidea</taxon>
        <taxon>Cicadellidae</taxon>
        <taxon>Cicadellinae</taxon>
        <taxon>Proconiini</taxon>
        <taxon>Homalodisca</taxon>
    </lineage>
</organism>
<name>A0A1B6JIH3_9HEMI</name>
<feature type="non-terminal residue" evidence="3">
    <location>
        <position position="157"/>
    </location>
</feature>
<keyword evidence="1" id="KW-0325">Glycoprotein</keyword>
<evidence type="ECO:0000313" key="3">
    <source>
        <dbReference type="EMBL" id="JAS98994.1"/>
    </source>
</evidence>
<dbReference type="InterPro" id="IPR051586">
    <property type="entry name" value="PKC-binding_NELL"/>
</dbReference>
<dbReference type="AlphaFoldDB" id="A0A1B6JIH3"/>
<protein>
    <submittedName>
        <fullName evidence="3">Uncharacterized protein</fullName>
    </submittedName>
</protein>
<dbReference type="GO" id="GO:0005615">
    <property type="term" value="C:extracellular space"/>
    <property type="evidence" value="ECO:0007669"/>
    <property type="project" value="TreeGrafter"/>
</dbReference>
<proteinExistence type="predicted"/>
<reference evidence="3" key="1">
    <citation type="submission" date="2015-11" db="EMBL/GenBank/DDBJ databases">
        <title>De novo transcriptome assembly of four potential Pierce s Disease insect vectors from Arizona vineyards.</title>
        <authorList>
            <person name="Tassone E.E."/>
        </authorList>
    </citation>
    <scope>NUCLEOTIDE SEQUENCE</scope>
</reference>
<dbReference type="EMBL" id="GECU01008712">
    <property type="protein sequence ID" value="JAS98994.1"/>
    <property type="molecule type" value="Transcribed_RNA"/>
</dbReference>
<dbReference type="InterPro" id="IPR013320">
    <property type="entry name" value="ConA-like_dom_sf"/>
</dbReference>